<reference evidence="1 2" key="1">
    <citation type="submission" date="2024-06" db="EMBL/GenBank/DDBJ databases">
        <authorList>
            <person name="Kraege A."/>
            <person name="Thomma B."/>
        </authorList>
    </citation>
    <scope>NUCLEOTIDE SEQUENCE [LARGE SCALE GENOMIC DNA]</scope>
</reference>
<evidence type="ECO:0000313" key="1">
    <source>
        <dbReference type="EMBL" id="CAL5229615.1"/>
    </source>
</evidence>
<dbReference type="EMBL" id="CAXHTA020000021">
    <property type="protein sequence ID" value="CAL5229615.1"/>
    <property type="molecule type" value="Genomic_DNA"/>
</dbReference>
<organism evidence="1 2">
    <name type="scientific">Coccomyxa viridis</name>
    <dbReference type="NCBI Taxonomy" id="1274662"/>
    <lineage>
        <taxon>Eukaryota</taxon>
        <taxon>Viridiplantae</taxon>
        <taxon>Chlorophyta</taxon>
        <taxon>core chlorophytes</taxon>
        <taxon>Trebouxiophyceae</taxon>
        <taxon>Trebouxiophyceae incertae sedis</taxon>
        <taxon>Coccomyxaceae</taxon>
        <taxon>Coccomyxa</taxon>
    </lineage>
</organism>
<sequence length="128" mass="14837">MAGTRLYVVDVCAHDRPFGEPGRRHSPDTMNIKMLGGARTLIKEIHRISFSAEQNPEDLISREVQYHNLDNIPWDYSLVPNDRVFQREIHAFDEVYYFVHGANFTYLKTTKKGFAITRMLGHDPSLSR</sequence>
<proteinExistence type="predicted"/>
<dbReference type="Proteomes" id="UP001497392">
    <property type="component" value="Unassembled WGS sequence"/>
</dbReference>
<protein>
    <submittedName>
        <fullName evidence="1">G12977 protein</fullName>
    </submittedName>
</protein>
<accession>A0ABP1GEA2</accession>
<keyword evidence="2" id="KW-1185">Reference proteome</keyword>
<evidence type="ECO:0000313" key="2">
    <source>
        <dbReference type="Proteomes" id="UP001497392"/>
    </source>
</evidence>
<comment type="caution">
    <text evidence="1">The sequence shown here is derived from an EMBL/GenBank/DDBJ whole genome shotgun (WGS) entry which is preliminary data.</text>
</comment>
<name>A0ABP1GEA2_9CHLO</name>
<gene>
    <name evidence="1" type="primary">g12977</name>
    <name evidence="1" type="ORF">VP750_LOCUS11521</name>
</gene>